<dbReference type="RefSeq" id="WP_257315763.1">
    <property type="nucleotide sequence ID" value="NZ_JANFDG010000014.1"/>
</dbReference>
<protein>
    <submittedName>
        <fullName evidence="2">SHOCT domain-containing protein</fullName>
    </submittedName>
</protein>
<dbReference type="EMBL" id="JBHRSP010000010">
    <property type="protein sequence ID" value="MFC3072697.1"/>
    <property type="molecule type" value="Genomic_DNA"/>
</dbReference>
<evidence type="ECO:0000313" key="2">
    <source>
        <dbReference type="EMBL" id="MFC3072697.1"/>
    </source>
</evidence>
<keyword evidence="3" id="KW-1185">Reference proteome</keyword>
<comment type="caution">
    <text evidence="2">The sequence shown here is derived from an EMBL/GenBank/DDBJ whole genome shotgun (WGS) entry which is preliminary data.</text>
</comment>
<proteinExistence type="predicted"/>
<keyword evidence="1" id="KW-0732">Signal</keyword>
<gene>
    <name evidence="2" type="ORF">ACFOHH_06215</name>
</gene>
<feature type="signal peptide" evidence="1">
    <location>
        <begin position="1"/>
        <end position="23"/>
    </location>
</feature>
<dbReference type="PROSITE" id="PS51257">
    <property type="entry name" value="PROKAR_LIPOPROTEIN"/>
    <property type="match status" value="1"/>
</dbReference>
<reference evidence="3" key="1">
    <citation type="journal article" date="2019" name="Int. J. Syst. Evol. Microbiol.">
        <title>The Global Catalogue of Microorganisms (GCM) 10K type strain sequencing project: providing services to taxonomists for standard genome sequencing and annotation.</title>
        <authorList>
            <consortium name="The Broad Institute Genomics Platform"/>
            <consortium name="The Broad Institute Genome Sequencing Center for Infectious Disease"/>
            <person name="Wu L."/>
            <person name="Ma J."/>
        </authorList>
    </citation>
    <scope>NUCLEOTIDE SEQUENCE [LARGE SCALE GENOMIC DNA]</scope>
    <source>
        <strain evidence="3">KCTC 52677</strain>
    </source>
</reference>
<feature type="chain" id="PRO_5045376664" evidence="1">
    <location>
        <begin position="24"/>
        <end position="116"/>
    </location>
</feature>
<evidence type="ECO:0000256" key="1">
    <source>
        <dbReference type="SAM" id="SignalP"/>
    </source>
</evidence>
<name>A0ABV7DEI9_9HYPH</name>
<evidence type="ECO:0000313" key="3">
    <source>
        <dbReference type="Proteomes" id="UP001595377"/>
    </source>
</evidence>
<accession>A0ABV7DEI9</accession>
<sequence length="116" mass="11950">MAFHSRRCGAVLIAAALPLLLSACNSTSPDTPAATATAGVVDRSDVYPEITGRKNAATTQMSDEEAAAHAARLSALAGSRRSGAISEAEYRRRLAELDALGANHGRDTLAEISGAN</sequence>
<dbReference type="Proteomes" id="UP001595377">
    <property type="component" value="Unassembled WGS sequence"/>
</dbReference>
<organism evidence="2 3">
    <name type="scientific">Shinella pollutisoli</name>
    <dbReference type="NCBI Taxonomy" id="2250594"/>
    <lineage>
        <taxon>Bacteria</taxon>
        <taxon>Pseudomonadati</taxon>
        <taxon>Pseudomonadota</taxon>
        <taxon>Alphaproteobacteria</taxon>
        <taxon>Hyphomicrobiales</taxon>
        <taxon>Rhizobiaceae</taxon>
        <taxon>Shinella</taxon>
    </lineage>
</organism>